<dbReference type="EMBL" id="CDMZ01003819">
    <property type="protein sequence ID" value="CEM47701.1"/>
    <property type="molecule type" value="Genomic_DNA"/>
</dbReference>
<reference evidence="2" key="1">
    <citation type="submission" date="2014-11" db="EMBL/GenBank/DDBJ databases">
        <authorList>
            <person name="Otto D Thomas"/>
            <person name="Naeem Raeece"/>
        </authorList>
    </citation>
    <scope>NUCLEOTIDE SEQUENCE</scope>
</reference>
<feature type="compositionally biased region" description="Polar residues" evidence="1">
    <location>
        <begin position="346"/>
        <end position="356"/>
    </location>
</feature>
<name>A0A0G4HTK1_9ALVE</name>
<organism evidence="2">
    <name type="scientific">Chromera velia CCMP2878</name>
    <dbReference type="NCBI Taxonomy" id="1169474"/>
    <lineage>
        <taxon>Eukaryota</taxon>
        <taxon>Sar</taxon>
        <taxon>Alveolata</taxon>
        <taxon>Colpodellida</taxon>
        <taxon>Chromeraceae</taxon>
        <taxon>Chromera</taxon>
    </lineage>
</organism>
<sequence>MPAFTDQEARPSDWRQLSKTALISPSWQGDTEGLLLPPAYNLFVTSSGFELELSVASRKGIQRMGLDASLATPSLSLPFHEMATLAVGEDSVQGSFHLWRLRVPEDEEYVGLQRIRRDRYWNHQIVVENLDGRIFTIIVLGGLYREPHSIHSGPEWQQVKADFYYAHMKRGVLAAVNALQEKWADWAFNDPLKTQTVGVGCGLMLVVSVNSTKQFSYSGGRQLREARHAQNCRIVGLADFTLGIPRYPCREFLDSGLELNVATQVALHFSDPPPSLSAPFVIFHAWYHFGIPPQTALERLRDIRRRLPPLYFHNFLMELETPNEQRGRYASDPTEIPASDERDDWSTASSSENASLHSEEDKALDLLSESEGLEVAPAESERYTVAVHFGVSRPKAHLSSSPPSVPLGDDGPTSADNDVQEALKNSSDTPESLSDSEEDGGMEEVRNETHEKDCRSVREQDSPPEENGKREAKKEQGGVRPPDISCDLENLEESEELIDVLLSLWSVDLVPEDEGLEVAPAESERCTVAVHFGVSRPKAHLSSSPPSVPLGDDGPTSADNDVQEALKNSSDTPESLSDSEEDGGMNEVRNETHEEDCRDVREQDSPPEENGKKEAKKEQGRVHPPDISCDLEILEESEELIDVLSSLWSVDLVPEDEGLEVAPAESERCTVAVHVGAISPTAHVSCRHPPVLLGDEEIPPASGSDVQEAFGNSSVLAAEEGEGEEGESTSERQEENDVEKKELSTSICTSQSPRREPSVQTEHLQEESPYFSRLWKFPWVFPCRRRATKASSESKGKKEAKKRIAFRKGGQGRSCWPDFRRLLFGAALVS</sequence>
<feature type="compositionally biased region" description="Polar residues" evidence="1">
    <location>
        <begin position="423"/>
        <end position="433"/>
    </location>
</feature>
<feature type="region of interest" description="Disordered" evidence="1">
    <location>
        <begin position="718"/>
        <end position="767"/>
    </location>
</feature>
<feature type="compositionally biased region" description="Basic and acidic residues" evidence="1">
    <location>
        <begin position="729"/>
        <end position="743"/>
    </location>
</feature>
<feature type="compositionally biased region" description="Basic and acidic residues" evidence="1">
    <location>
        <begin position="443"/>
        <end position="477"/>
    </location>
</feature>
<proteinExistence type="predicted"/>
<evidence type="ECO:0000313" key="2">
    <source>
        <dbReference type="EMBL" id="CEM47701.1"/>
    </source>
</evidence>
<feature type="region of interest" description="Disordered" evidence="1">
    <location>
        <begin position="393"/>
        <end position="491"/>
    </location>
</feature>
<dbReference type="VEuPathDB" id="CryptoDB:Cvel_8480"/>
<gene>
    <name evidence="2" type="ORF">Cvel_8480</name>
</gene>
<feature type="region of interest" description="Disordered" evidence="1">
    <location>
        <begin position="536"/>
        <end position="626"/>
    </location>
</feature>
<dbReference type="AlphaFoldDB" id="A0A0G4HTK1"/>
<feature type="compositionally biased region" description="Polar residues" evidence="1">
    <location>
        <begin position="566"/>
        <end position="576"/>
    </location>
</feature>
<feature type="region of interest" description="Disordered" evidence="1">
    <location>
        <begin position="323"/>
        <end position="361"/>
    </location>
</feature>
<feature type="region of interest" description="Disordered" evidence="1">
    <location>
        <begin position="787"/>
        <end position="812"/>
    </location>
</feature>
<evidence type="ECO:0000256" key="1">
    <source>
        <dbReference type="SAM" id="MobiDB-lite"/>
    </source>
</evidence>
<feature type="compositionally biased region" description="Polar residues" evidence="1">
    <location>
        <begin position="744"/>
        <end position="762"/>
    </location>
</feature>
<feature type="compositionally biased region" description="Acidic residues" evidence="1">
    <location>
        <begin position="719"/>
        <end position="728"/>
    </location>
</feature>
<feature type="compositionally biased region" description="Basic and acidic residues" evidence="1">
    <location>
        <begin position="588"/>
        <end position="624"/>
    </location>
</feature>
<accession>A0A0G4HTK1</accession>
<protein>
    <submittedName>
        <fullName evidence="2">Uncharacterized protein</fullName>
    </submittedName>
</protein>